<dbReference type="AlphaFoldDB" id="A0A921UVD1"/>
<evidence type="ECO:0000256" key="2">
    <source>
        <dbReference type="ARBA" id="ARBA00022692"/>
    </source>
</evidence>
<feature type="chain" id="PRO_5037069010" description="PGG domain-containing protein" evidence="8">
    <location>
        <begin position="21"/>
        <end position="172"/>
    </location>
</feature>
<reference evidence="9" key="1">
    <citation type="journal article" date="2019" name="BMC Genomics">
        <title>A new reference genome for Sorghum bicolor reveals high levels of sequence similarity between sweet and grain genotypes: implications for the genetics of sugar metabolism.</title>
        <authorList>
            <person name="Cooper E.A."/>
            <person name="Brenton Z.W."/>
            <person name="Flinn B.S."/>
            <person name="Jenkins J."/>
            <person name="Shu S."/>
            <person name="Flowers D."/>
            <person name="Luo F."/>
            <person name="Wang Y."/>
            <person name="Xia P."/>
            <person name="Barry K."/>
            <person name="Daum C."/>
            <person name="Lipzen A."/>
            <person name="Yoshinaga Y."/>
            <person name="Schmutz J."/>
            <person name="Saski C."/>
            <person name="Vermerris W."/>
            <person name="Kresovich S."/>
        </authorList>
    </citation>
    <scope>NUCLEOTIDE SEQUENCE</scope>
</reference>
<dbReference type="Gramene" id="EER97342">
    <property type="protein sequence ID" value="EER97342"/>
    <property type="gene ID" value="SORBI_3002G329800"/>
</dbReference>
<dbReference type="KEGG" id="sbi:8084090"/>
<name>A0A921UVD1_SORBI</name>
<feature type="transmembrane region" description="Helical" evidence="7">
    <location>
        <begin position="51"/>
        <end position="72"/>
    </location>
</feature>
<evidence type="ECO:0000256" key="1">
    <source>
        <dbReference type="ARBA" id="ARBA00004127"/>
    </source>
</evidence>
<evidence type="ECO:0000313" key="10">
    <source>
        <dbReference type="Proteomes" id="UP000807115"/>
    </source>
</evidence>
<organism evidence="9 10">
    <name type="scientific">Sorghum bicolor</name>
    <name type="common">Sorghum</name>
    <name type="synonym">Sorghum vulgare</name>
    <dbReference type="NCBI Taxonomy" id="4558"/>
    <lineage>
        <taxon>Eukaryota</taxon>
        <taxon>Viridiplantae</taxon>
        <taxon>Streptophyta</taxon>
        <taxon>Embryophyta</taxon>
        <taxon>Tracheophyta</taxon>
        <taxon>Spermatophyta</taxon>
        <taxon>Magnoliopsida</taxon>
        <taxon>Liliopsida</taxon>
        <taxon>Poales</taxon>
        <taxon>Poaceae</taxon>
        <taxon>PACMAD clade</taxon>
        <taxon>Panicoideae</taxon>
        <taxon>Andropogonodae</taxon>
        <taxon>Andropogoneae</taxon>
        <taxon>Sorghinae</taxon>
        <taxon>Sorghum</taxon>
    </lineage>
</organism>
<feature type="transmembrane region" description="Helical" evidence="7">
    <location>
        <begin position="134"/>
        <end position="155"/>
    </location>
</feature>
<dbReference type="Proteomes" id="UP000807115">
    <property type="component" value="Chromosome 2"/>
</dbReference>
<sequence>MARVEAVVICLLVLAMDVAAGVLGVHAEKAQNQGRNLRILFIECRQPVRRAYELGIAAAAVLAAAHAIANVAGGCACACSGDKLRRASPNRQMASFALVLTWMVLVVALALLVLGALPNAKRKLAECGVARHRFLSIGGVLCFVHALFCAVYYASASAAAREDRRAGAAPHA</sequence>
<evidence type="ECO:0000256" key="3">
    <source>
        <dbReference type="ARBA" id="ARBA00022729"/>
    </source>
</evidence>
<comment type="similarity">
    <text evidence="6">Belongs to the DESIGUAL family.</text>
</comment>
<evidence type="ECO:0000256" key="5">
    <source>
        <dbReference type="ARBA" id="ARBA00023136"/>
    </source>
</evidence>
<proteinExistence type="inferred from homology"/>
<dbReference type="GO" id="GO:0012505">
    <property type="term" value="C:endomembrane system"/>
    <property type="evidence" value="ECO:0007669"/>
    <property type="project" value="UniProtKB-SubCell"/>
</dbReference>
<evidence type="ECO:0000256" key="7">
    <source>
        <dbReference type="SAM" id="Phobius"/>
    </source>
</evidence>
<dbReference type="Pfam" id="PF06749">
    <property type="entry name" value="DUF1218"/>
    <property type="match status" value="1"/>
</dbReference>
<evidence type="ECO:0008006" key="11">
    <source>
        <dbReference type="Google" id="ProtNLM"/>
    </source>
</evidence>
<dbReference type="InterPro" id="IPR052222">
    <property type="entry name" value="DESIGUAL"/>
</dbReference>
<evidence type="ECO:0000256" key="8">
    <source>
        <dbReference type="SAM" id="SignalP"/>
    </source>
</evidence>
<evidence type="ECO:0000256" key="6">
    <source>
        <dbReference type="ARBA" id="ARBA00029467"/>
    </source>
</evidence>
<gene>
    <name evidence="9" type="ORF">BDA96_02G345900</name>
</gene>
<keyword evidence="3 8" id="KW-0732">Signal</keyword>
<comment type="subcellular location">
    <subcellularLocation>
        <location evidence="1">Endomembrane system</location>
        <topology evidence="1">Multi-pass membrane protein</topology>
    </subcellularLocation>
</comment>
<dbReference type="OMA" id="FSHHHFF"/>
<keyword evidence="5 7" id="KW-0472">Membrane</keyword>
<dbReference type="PANTHER" id="PTHR31769">
    <property type="entry name" value="OS07G0462200 PROTEIN-RELATED"/>
    <property type="match status" value="1"/>
</dbReference>
<protein>
    <recommendedName>
        <fullName evidence="11">PGG domain-containing protein</fullName>
    </recommendedName>
</protein>
<feature type="signal peptide" evidence="8">
    <location>
        <begin position="1"/>
        <end position="20"/>
    </location>
</feature>
<comment type="caution">
    <text evidence="9">The sequence shown here is derived from an EMBL/GenBank/DDBJ whole genome shotgun (WGS) entry which is preliminary data.</text>
</comment>
<reference evidence="9" key="2">
    <citation type="submission" date="2020-10" db="EMBL/GenBank/DDBJ databases">
        <authorList>
            <person name="Cooper E.A."/>
            <person name="Brenton Z.W."/>
            <person name="Flinn B.S."/>
            <person name="Jenkins J."/>
            <person name="Shu S."/>
            <person name="Flowers D."/>
            <person name="Luo F."/>
            <person name="Wang Y."/>
            <person name="Xia P."/>
            <person name="Barry K."/>
            <person name="Daum C."/>
            <person name="Lipzen A."/>
            <person name="Yoshinaga Y."/>
            <person name="Schmutz J."/>
            <person name="Saski C."/>
            <person name="Vermerris W."/>
            <person name="Kresovich S."/>
        </authorList>
    </citation>
    <scope>NUCLEOTIDE SEQUENCE</scope>
</reference>
<evidence type="ECO:0000256" key="4">
    <source>
        <dbReference type="ARBA" id="ARBA00022989"/>
    </source>
</evidence>
<dbReference type="EMBL" id="CM027681">
    <property type="protein sequence ID" value="KAG0545263.1"/>
    <property type="molecule type" value="Genomic_DNA"/>
</dbReference>
<evidence type="ECO:0000313" key="9">
    <source>
        <dbReference type="EMBL" id="KAG0545263.1"/>
    </source>
</evidence>
<keyword evidence="2 7" id="KW-0812">Transmembrane</keyword>
<feature type="transmembrane region" description="Helical" evidence="7">
    <location>
        <begin position="93"/>
        <end position="114"/>
    </location>
</feature>
<dbReference type="OrthoDB" id="1667348at2759"/>
<dbReference type="InterPro" id="IPR009606">
    <property type="entry name" value="DEAL/Modifying_wall_lignin1/2"/>
</dbReference>
<accession>A0A921UVD1</accession>
<keyword evidence="4 7" id="KW-1133">Transmembrane helix</keyword>